<keyword evidence="5" id="KW-1185">Reference proteome</keyword>
<dbReference type="GO" id="GO:0006935">
    <property type="term" value="P:chemotaxis"/>
    <property type="evidence" value="ECO:0007669"/>
    <property type="project" value="UniProtKB-UniRule"/>
</dbReference>
<evidence type="ECO:0000313" key="4">
    <source>
        <dbReference type="EMBL" id="BDI31554.1"/>
    </source>
</evidence>
<evidence type="ECO:0000256" key="1">
    <source>
        <dbReference type="ARBA" id="ARBA00022801"/>
    </source>
</evidence>
<evidence type="ECO:0000313" key="5">
    <source>
        <dbReference type="Proteomes" id="UP000287394"/>
    </source>
</evidence>
<dbReference type="Gene3D" id="3.40.50.180">
    <property type="entry name" value="Methylesterase CheB, C-terminal domain"/>
    <property type="match status" value="1"/>
</dbReference>
<dbReference type="SUPFAM" id="SSF52738">
    <property type="entry name" value="Methylesterase CheB, C-terminal domain"/>
    <property type="match status" value="1"/>
</dbReference>
<accession>A0A402D764</accession>
<evidence type="ECO:0000256" key="3">
    <source>
        <dbReference type="ARBA" id="ARBA00048267"/>
    </source>
</evidence>
<dbReference type="EC" id="3.1.1.61" evidence="2"/>
<dbReference type="AlphaFoldDB" id="A0A402D764"/>
<organism evidence="4 5">
    <name type="scientific">Capsulimonas corticalis</name>
    <dbReference type="NCBI Taxonomy" id="2219043"/>
    <lineage>
        <taxon>Bacteria</taxon>
        <taxon>Bacillati</taxon>
        <taxon>Armatimonadota</taxon>
        <taxon>Armatimonadia</taxon>
        <taxon>Capsulimonadales</taxon>
        <taxon>Capsulimonadaceae</taxon>
        <taxon>Capsulimonas</taxon>
    </lineage>
</organism>
<dbReference type="PROSITE" id="PS50122">
    <property type="entry name" value="CHEB"/>
    <property type="match status" value="1"/>
</dbReference>
<keyword evidence="1" id="KW-0378">Hydrolase</keyword>
<dbReference type="Proteomes" id="UP000287394">
    <property type="component" value="Chromosome"/>
</dbReference>
<sequence length="221" mass="23023">MTLNSKAIIEYGCSKVIVGQRYNGSTPLQVVAIGASAGGLQAIKNILSALPPDFPAAIIILQHASPNHKSLLAEILNHMTSLFVKEAEDNDQLAGGTVYVAPPGKHILISPYGAVSFSNSPKVHFVRPSLDVLFHSLAISLGDCVIGVVLTGGDGDGAEGIRAIKSRGGTTIAQNEESSEFPSMPRAAARTGDVDYVLPLSLIAPKLASICARTIASVEPE</sequence>
<dbReference type="PANTHER" id="PTHR42872:SF6">
    <property type="entry name" value="PROTEIN-GLUTAMATE METHYLESTERASE_PROTEIN-GLUTAMINE GLUTAMINASE"/>
    <property type="match status" value="1"/>
</dbReference>
<dbReference type="RefSeq" id="WP_119325294.1">
    <property type="nucleotide sequence ID" value="NZ_AP025739.1"/>
</dbReference>
<dbReference type="EMBL" id="AP025739">
    <property type="protein sequence ID" value="BDI31554.1"/>
    <property type="molecule type" value="Genomic_DNA"/>
</dbReference>
<dbReference type="CDD" id="cd16433">
    <property type="entry name" value="CheB"/>
    <property type="match status" value="1"/>
</dbReference>
<dbReference type="KEGG" id="ccot:CCAX7_36050"/>
<proteinExistence type="predicted"/>
<protein>
    <recommendedName>
        <fullName evidence="2">protein-glutamate methylesterase</fullName>
        <ecNumber evidence="2">3.1.1.61</ecNumber>
    </recommendedName>
</protein>
<dbReference type="InterPro" id="IPR035909">
    <property type="entry name" value="CheB_C"/>
</dbReference>
<evidence type="ECO:0000256" key="2">
    <source>
        <dbReference type="ARBA" id="ARBA00039140"/>
    </source>
</evidence>
<dbReference type="OrthoDB" id="9793421at2"/>
<comment type="catalytic activity">
    <reaction evidence="3">
        <text>[protein]-L-glutamate 5-O-methyl ester + H2O = L-glutamyl-[protein] + methanol + H(+)</text>
        <dbReference type="Rhea" id="RHEA:23236"/>
        <dbReference type="Rhea" id="RHEA-COMP:10208"/>
        <dbReference type="Rhea" id="RHEA-COMP:10311"/>
        <dbReference type="ChEBI" id="CHEBI:15377"/>
        <dbReference type="ChEBI" id="CHEBI:15378"/>
        <dbReference type="ChEBI" id="CHEBI:17790"/>
        <dbReference type="ChEBI" id="CHEBI:29973"/>
        <dbReference type="ChEBI" id="CHEBI:82795"/>
        <dbReference type="EC" id="3.1.1.61"/>
    </reaction>
</comment>
<dbReference type="InterPro" id="IPR000673">
    <property type="entry name" value="Sig_transdc_resp-reg_Me-estase"/>
</dbReference>
<dbReference type="GO" id="GO:0008984">
    <property type="term" value="F:protein-glutamate methylesterase activity"/>
    <property type="evidence" value="ECO:0007669"/>
    <property type="project" value="UniProtKB-EC"/>
</dbReference>
<name>A0A402D764_9BACT</name>
<gene>
    <name evidence="4" type="ORF">CCAX7_36050</name>
</gene>
<dbReference type="GO" id="GO:0005737">
    <property type="term" value="C:cytoplasm"/>
    <property type="evidence" value="ECO:0007669"/>
    <property type="project" value="InterPro"/>
</dbReference>
<reference evidence="4 5" key="1">
    <citation type="journal article" date="2019" name="Int. J. Syst. Evol. Microbiol.">
        <title>Capsulimonas corticalis gen. nov., sp. nov., an aerobic capsulated bacterium, of a novel bacterial order, Capsulimonadales ord. nov., of the class Armatimonadia of the phylum Armatimonadetes.</title>
        <authorList>
            <person name="Li J."/>
            <person name="Kudo C."/>
            <person name="Tonouchi A."/>
        </authorList>
    </citation>
    <scope>NUCLEOTIDE SEQUENCE [LARGE SCALE GENOMIC DNA]</scope>
    <source>
        <strain evidence="4 5">AX-7</strain>
    </source>
</reference>
<dbReference type="GO" id="GO:0000156">
    <property type="term" value="F:phosphorelay response regulator activity"/>
    <property type="evidence" value="ECO:0007669"/>
    <property type="project" value="InterPro"/>
</dbReference>
<dbReference type="Pfam" id="PF01339">
    <property type="entry name" value="CheB_methylest"/>
    <property type="match status" value="1"/>
</dbReference>
<dbReference type="PANTHER" id="PTHR42872">
    <property type="entry name" value="PROTEIN-GLUTAMATE METHYLESTERASE/PROTEIN-GLUTAMINE GLUTAMINASE"/>
    <property type="match status" value="1"/>
</dbReference>